<dbReference type="InterPro" id="IPR009050">
    <property type="entry name" value="Globin-like_sf"/>
</dbReference>
<proteinExistence type="inferred from homology"/>
<keyword evidence="4" id="KW-0408">Iron</keyword>
<sequence>MLTEPQRDIIKATVPVLESQGEALTQHFYHIMLSEYPEVRPLFNQAAQASGRQPRALANSLLMYAKHIDELDQLKELISIVTHKHASLQIQPDQYAIVGACLIRAIQEVLGPDLATDEVITAWERAYVSLANLLSQTEENLYQRTEQAQGGWRGERLFMLQTRYKKAALSLLST</sequence>
<dbReference type="EMBL" id="JAATIZ010000002">
    <property type="protein sequence ID" value="NJB65163.1"/>
    <property type="molecule type" value="Genomic_DNA"/>
</dbReference>
<dbReference type="InterPro" id="IPR000971">
    <property type="entry name" value="Globin"/>
</dbReference>
<evidence type="ECO:0000259" key="6">
    <source>
        <dbReference type="PROSITE" id="PS01033"/>
    </source>
</evidence>
<evidence type="ECO:0000256" key="1">
    <source>
        <dbReference type="ARBA" id="ARBA00022617"/>
    </source>
</evidence>
<dbReference type="PROSITE" id="PS01033">
    <property type="entry name" value="GLOBIN"/>
    <property type="match status" value="1"/>
</dbReference>
<comment type="similarity">
    <text evidence="5">Belongs to the globin family.</text>
</comment>
<evidence type="ECO:0000313" key="8">
    <source>
        <dbReference type="Proteomes" id="UP000783934"/>
    </source>
</evidence>
<dbReference type="PANTHER" id="PTHR43396">
    <property type="entry name" value="FLAVOHEMOPROTEIN"/>
    <property type="match status" value="1"/>
</dbReference>
<evidence type="ECO:0000256" key="2">
    <source>
        <dbReference type="ARBA" id="ARBA00022621"/>
    </source>
</evidence>
<evidence type="ECO:0000313" key="7">
    <source>
        <dbReference type="EMBL" id="NJB65163.1"/>
    </source>
</evidence>
<dbReference type="Proteomes" id="UP000783934">
    <property type="component" value="Unassembled WGS sequence"/>
</dbReference>
<protein>
    <submittedName>
        <fullName evidence="7">Hemoglobin-like flavoprotein</fullName>
    </submittedName>
</protein>
<dbReference type="PANTHER" id="PTHR43396:SF3">
    <property type="entry name" value="FLAVOHEMOPROTEIN"/>
    <property type="match status" value="1"/>
</dbReference>
<keyword evidence="3" id="KW-0479">Metal-binding</keyword>
<keyword evidence="8" id="KW-1185">Reference proteome</keyword>
<feature type="domain" description="Globin" evidence="6">
    <location>
        <begin position="1"/>
        <end position="139"/>
    </location>
</feature>
<keyword evidence="1 5" id="KW-0349">Heme</keyword>
<keyword evidence="2 5" id="KW-0561">Oxygen transport</keyword>
<evidence type="ECO:0000256" key="3">
    <source>
        <dbReference type="ARBA" id="ARBA00022723"/>
    </source>
</evidence>
<reference evidence="7 8" key="1">
    <citation type="submission" date="2020-03" db="EMBL/GenBank/DDBJ databases">
        <title>Genomic Encyclopedia of Type Strains, Phase IV (KMG-IV): sequencing the most valuable type-strain genomes for metagenomic binning, comparative biology and taxonomic classification.</title>
        <authorList>
            <person name="Goeker M."/>
        </authorList>
    </citation>
    <scope>NUCLEOTIDE SEQUENCE [LARGE SCALE GENOMIC DNA]</scope>
    <source>
        <strain evidence="7 8">DSM 26613</strain>
    </source>
</reference>
<dbReference type="InterPro" id="IPR012292">
    <property type="entry name" value="Globin/Proto"/>
</dbReference>
<evidence type="ECO:0000256" key="4">
    <source>
        <dbReference type="ARBA" id="ARBA00023004"/>
    </source>
</evidence>
<dbReference type="Gene3D" id="1.10.490.10">
    <property type="entry name" value="Globins"/>
    <property type="match status" value="1"/>
</dbReference>
<name>A0ABX0WQL5_9BURK</name>
<accession>A0ABX0WQL5</accession>
<keyword evidence="5" id="KW-0813">Transport</keyword>
<organism evidence="7 8">
    <name type="scientific">Paenalcaligenes hominis</name>
    <dbReference type="NCBI Taxonomy" id="643674"/>
    <lineage>
        <taxon>Bacteria</taxon>
        <taxon>Pseudomonadati</taxon>
        <taxon>Pseudomonadota</taxon>
        <taxon>Betaproteobacteria</taxon>
        <taxon>Burkholderiales</taxon>
        <taxon>Alcaligenaceae</taxon>
        <taxon>Paenalcaligenes</taxon>
    </lineage>
</organism>
<dbReference type="Pfam" id="PF00042">
    <property type="entry name" value="Globin"/>
    <property type="match status" value="1"/>
</dbReference>
<dbReference type="SUPFAM" id="SSF46458">
    <property type="entry name" value="Globin-like"/>
    <property type="match status" value="1"/>
</dbReference>
<gene>
    <name evidence="7" type="ORF">GGR41_001392</name>
</gene>
<comment type="caution">
    <text evidence="7">The sequence shown here is derived from an EMBL/GenBank/DDBJ whole genome shotgun (WGS) entry which is preliminary data.</text>
</comment>
<evidence type="ECO:0000256" key="5">
    <source>
        <dbReference type="RuleBase" id="RU000356"/>
    </source>
</evidence>